<evidence type="ECO:0000256" key="2">
    <source>
        <dbReference type="ARBA" id="ARBA00022729"/>
    </source>
</evidence>
<sequence length="697" mass="77760">MTEGSIRIDGIQSSSSLLHLDNGRAAVQFDLQSGTTTYTGANGSEVREASVQFRWQGRMVGTHNYRKHTLTGAPVQVMDGFGKGVHVTILHEMEDGSLPSLLQHCFLYEEGGFVLIRAELSGSERLKINRFAVIQSSSVIAPAGSCGEDELTVLRVPFDNDKWVRYAAYPLPCETESYEASAIYRRESRQGLVVGSLTHDLWKTGIRVKGNATGQIENLEVFGGAASELTRDSLPHGYVTGSKIVSPLVWISFESDYRNGLEAFGRANAIIAPPLEWKEGVPFGWNSWSAAADRLDYDLYAATSDFFKTELPAFRNEGTAYVNFDSFWTNLTQQQIKDAVDLVHGNGHKAGTYWTPFAFWGGPSEFDREVEGTGGRYTYKDLLLRDSEGEVLPDLDGGLAIDPTHPGALQRIDWYMDQFIAEEFDYIKLDFMGHGALEGTHHDPAITTGMAAYHFGLSYLAERLSPERVGRPFFINLSIAPIFPHQFAHSRRVSCDAFGTLHDTEYMLNSLTHGWWLNDAVYRFNDPDHCVLYKSFNHEATTRQEGRSRLTASVISGTVFLLGDDYRVEEAASRACAWLSNESVLEIARLGKTFVPIDSPVQEGSANIFALHVNENSVYVAVFNYDAVQSAVRTVDVQQLGLEIEAHYEVFDLWEQTQQEGQGNLTVNLESAESKLFKIKIKNGEVNEDERIKNENI</sequence>
<reference evidence="6" key="1">
    <citation type="submission" date="2020-12" db="EMBL/GenBank/DDBJ databases">
        <authorList>
            <person name="Huq M.A."/>
        </authorList>
    </citation>
    <scope>NUCLEOTIDE SEQUENCE</scope>
    <source>
        <strain evidence="6">MAHUQ-46</strain>
    </source>
</reference>
<dbReference type="GO" id="GO:0005975">
    <property type="term" value="P:carbohydrate metabolic process"/>
    <property type="evidence" value="ECO:0007669"/>
    <property type="project" value="InterPro"/>
</dbReference>
<evidence type="ECO:0000313" key="7">
    <source>
        <dbReference type="Proteomes" id="UP000640274"/>
    </source>
</evidence>
<keyword evidence="4" id="KW-0326">Glycosidase</keyword>
<dbReference type="EMBL" id="JAELUP010000005">
    <property type="protein sequence ID" value="MBJ6360141.1"/>
    <property type="molecule type" value="Genomic_DNA"/>
</dbReference>
<protein>
    <submittedName>
        <fullName evidence="6">Alpha-galactosidase</fullName>
    </submittedName>
</protein>
<dbReference type="SUPFAM" id="SSF51445">
    <property type="entry name" value="(Trans)glycosidases"/>
    <property type="match status" value="1"/>
</dbReference>
<gene>
    <name evidence="6" type="ORF">JFN88_02245</name>
</gene>
<keyword evidence="3" id="KW-0378">Hydrolase</keyword>
<dbReference type="SUPFAM" id="SSF51011">
    <property type="entry name" value="Glycosyl hydrolase domain"/>
    <property type="match status" value="1"/>
</dbReference>
<keyword evidence="7" id="KW-1185">Reference proteome</keyword>
<comment type="similarity">
    <text evidence="1">Belongs to the glycosyl hydrolase 27 family.</text>
</comment>
<keyword evidence="2" id="KW-0732">Signal</keyword>
<dbReference type="Proteomes" id="UP000640274">
    <property type="component" value="Unassembled WGS sequence"/>
</dbReference>
<evidence type="ECO:0000256" key="1">
    <source>
        <dbReference type="ARBA" id="ARBA00009743"/>
    </source>
</evidence>
<dbReference type="AlphaFoldDB" id="A0A934J3G8"/>
<comment type="caution">
    <text evidence="6">The sequence shown here is derived from an EMBL/GenBank/DDBJ whole genome shotgun (WGS) entry which is preliminary data.</text>
</comment>
<accession>A0A934J3G8</accession>
<proteinExistence type="inferred from homology"/>
<dbReference type="GO" id="GO:0004553">
    <property type="term" value="F:hydrolase activity, hydrolyzing O-glycosyl compounds"/>
    <property type="evidence" value="ECO:0007669"/>
    <property type="project" value="InterPro"/>
</dbReference>
<evidence type="ECO:0000256" key="3">
    <source>
        <dbReference type="ARBA" id="ARBA00022801"/>
    </source>
</evidence>
<dbReference type="PANTHER" id="PTHR11452">
    <property type="entry name" value="ALPHA-GALACTOSIDASE/ALPHA-N-ACETYLGALACTOSAMINIDASE"/>
    <property type="match status" value="1"/>
</dbReference>
<dbReference type="RefSeq" id="WP_199017668.1">
    <property type="nucleotide sequence ID" value="NZ_JAELUP010000005.1"/>
</dbReference>
<dbReference type="InterPro" id="IPR002241">
    <property type="entry name" value="Glyco_hydro_27"/>
</dbReference>
<dbReference type="Gene3D" id="2.60.40.1180">
    <property type="entry name" value="Golgi alpha-mannosidase II"/>
    <property type="match status" value="1"/>
</dbReference>
<dbReference type="PANTHER" id="PTHR11452:SF75">
    <property type="entry name" value="ALPHA-GALACTOSIDASE MEL1"/>
    <property type="match status" value="1"/>
</dbReference>
<evidence type="ECO:0000259" key="5">
    <source>
        <dbReference type="Pfam" id="PF17801"/>
    </source>
</evidence>
<dbReference type="InterPro" id="IPR013785">
    <property type="entry name" value="Aldolase_TIM"/>
</dbReference>
<feature type="domain" description="Alpha galactosidase C-terminal" evidence="5">
    <location>
        <begin position="604"/>
        <end position="679"/>
    </location>
</feature>
<dbReference type="Pfam" id="PF17801">
    <property type="entry name" value="Melibiase_C"/>
    <property type="match status" value="1"/>
</dbReference>
<organism evidence="6 7">
    <name type="scientific">Paenibacillus roseus</name>
    <dbReference type="NCBI Taxonomy" id="2798579"/>
    <lineage>
        <taxon>Bacteria</taxon>
        <taxon>Bacillati</taxon>
        <taxon>Bacillota</taxon>
        <taxon>Bacilli</taxon>
        <taxon>Bacillales</taxon>
        <taxon>Paenibacillaceae</taxon>
        <taxon>Paenibacillus</taxon>
    </lineage>
</organism>
<dbReference type="InterPro" id="IPR017853">
    <property type="entry name" value="GH"/>
</dbReference>
<dbReference type="Gene3D" id="3.20.20.70">
    <property type="entry name" value="Aldolase class I"/>
    <property type="match status" value="1"/>
</dbReference>
<dbReference type="InterPro" id="IPR041233">
    <property type="entry name" value="Melibiase_C"/>
</dbReference>
<evidence type="ECO:0000313" key="6">
    <source>
        <dbReference type="EMBL" id="MBJ6360141.1"/>
    </source>
</evidence>
<evidence type="ECO:0000256" key="4">
    <source>
        <dbReference type="ARBA" id="ARBA00023295"/>
    </source>
</evidence>
<dbReference type="InterPro" id="IPR013780">
    <property type="entry name" value="Glyco_hydro_b"/>
</dbReference>
<name>A0A934J3G8_9BACL</name>